<comment type="caution">
    <text evidence="3">The sequence shown here is derived from an EMBL/GenBank/DDBJ whole genome shotgun (WGS) entry which is preliminary data.</text>
</comment>
<evidence type="ECO:0000256" key="1">
    <source>
        <dbReference type="SAM" id="Phobius"/>
    </source>
</evidence>
<proteinExistence type="predicted"/>
<feature type="transmembrane region" description="Helical" evidence="1">
    <location>
        <begin position="204"/>
        <end position="222"/>
    </location>
</feature>
<organism evidence="3 4">
    <name type="scientific">Phormidesmis priestleyi Ana</name>
    <dbReference type="NCBI Taxonomy" id="1666911"/>
    <lineage>
        <taxon>Bacteria</taxon>
        <taxon>Bacillati</taxon>
        <taxon>Cyanobacteriota</taxon>
        <taxon>Cyanophyceae</taxon>
        <taxon>Leptolyngbyales</taxon>
        <taxon>Leptolyngbyaceae</taxon>
        <taxon>Phormidesmis</taxon>
    </lineage>
</organism>
<dbReference type="InterPro" id="IPR029044">
    <property type="entry name" value="Nucleotide-diphossugar_trans"/>
</dbReference>
<keyword evidence="1" id="KW-0472">Membrane</keyword>
<dbReference type="Proteomes" id="UP000050465">
    <property type="component" value="Unassembled WGS sequence"/>
</dbReference>
<dbReference type="InterPro" id="IPR001173">
    <property type="entry name" value="Glyco_trans_2-like"/>
</dbReference>
<dbReference type="STRING" id="1666911.HLUCCA11_20010"/>
<dbReference type="AlphaFoldDB" id="A0A0P8BGY7"/>
<keyword evidence="3" id="KW-0808">Transferase</keyword>
<dbReference type="Gene3D" id="3.90.550.10">
    <property type="entry name" value="Spore Coat Polysaccharide Biosynthesis Protein SpsA, Chain A"/>
    <property type="match status" value="1"/>
</dbReference>
<dbReference type="CDD" id="cd02511">
    <property type="entry name" value="Beta4Glucosyltransferase"/>
    <property type="match status" value="1"/>
</dbReference>
<keyword evidence="1" id="KW-1133">Transmembrane helix</keyword>
<dbReference type="PATRIC" id="fig|1666911.3.peg.2362"/>
<evidence type="ECO:0000313" key="3">
    <source>
        <dbReference type="EMBL" id="KPQ32982.1"/>
    </source>
</evidence>
<dbReference type="PANTHER" id="PTHR43630">
    <property type="entry name" value="POLY-BETA-1,6-N-ACETYL-D-GLUCOSAMINE SYNTHASE"/>
    <property type="match status" value="1"/>
</dbReference>
<name>A0A0P8BGY7_9CYAN</name>
<gene>
    <name evidence="3" type="ORF">HLUCCA11_20010</name>
</gene>
<keyword evidence="1" id="KW-0812">Transmembrane</keyword>
<protein>
    <submittedName>
        <fullName evidence="3">Glycosyltransferases involved in cell wall biogenesis</fullName>
    </submittedName>
</protein>
<evidence type="ECO:0000259" key="2">
    <source>
        <dbReference type="Pfam" id="PF00535"/>
    </source>
</evidence>
<sequence length="269" mass="31568">MLDQITPVLLTFNEEENIARTLSQLSWAARIVVVDSFSTDTTLEILSRYPNVEVYQRIFDTHAIQWNYALRQSYTTWVLSLDADYYLSDELIEEISQLTPTATAYSIKFKYCINGKPLRGAILPPRLSLFNRHEATYVDDGHTQQLKAEGTIQTLKHSILHDDRKSLKRWLWAQERYAILEVEKLNQMNPRELSMADRIRQYKVVAPLLVLFYCLFVRGVIFDGRAGWYYAWERTLAEIVLSLLLIEKQFKSPRKQPSVFNRDYQMSRS</sequence>
<dbReference type="SUPFAM" id="SSF53448">
    <property type="entry name" value="Nucleotide-diphospho-sugar transferases"/>
    <property type="match status" value="1"/>
</dbReference>
<dbReference type="PANTHER" id="PTHR43630:SF2">
    <property type="entry name" value="GLYCOSYLTRANSFERASE"/>
    <property type="match status" value="1"/>
</dbReference>
<dbReference type="Pfam" id="PF00535">
    <property type="entry name" value="Glycos_transf_2"/>
    <property type="match status" value="1"/>
</dbReference>
<evidence type="ECO:0000313" key="4">
    <source>
        <dbReference type="Proteomes" id="UP000050465"/>
    </source>
</evidence>
<reference evidence="3 4" key="1">
    <citation type="submission" date="2015-09" db="EMBL/GenBank/DDBJ databases">
        <title>Identification and resolution of microdiversity through metagenomic sequencing of parallel consortia.</title>
        <authorList>
            <person name="Nelson W.C."/>
            <person name="Romine M.F."/>
            <person name="Lindemann S.R."/>
        </authorList>
    </citation>
    <scope>NUCLEOTIDE SEQUENCE [LARGE SCALE GENOMIC DNA]</scope>
    <source>
        <strain evidence="3">Ana</strain>
    </source>
</reference>
<dbReference type="GO" id="GO:0016740">
    <property type="term" value="F:transferase activity"/>
    <property type="evidence" value="ECO:0007669"/>
    <property type="project" value="UniProtKB-KW"/>
</dbReference>
<dbReference type="EMBL" id="LJZR01000041">
    <property type="protein sequence ID" value="KPQ32982.1"/>
    <property type="molecule type" value="Genomic_DNA"/>
</dbReference>
<accession>A0A0P8BGY7</accession>
<feature type="domain" description="Glycosyltransferase 2-like" evidence="2">
    <location>
        <begin position="9"/>
        <end position="95"/>
    </location>
</feature>